<dbReference type="AlphaFoldDB" id="A0A1T5MN33"/>
<dbReference type="OrthoDB" id="9990624at2"/>
<evidence type="ECO:0000313" key="2">
    <source>
        <dbReference type="Proteomes" id="UP000190961"/>
    </source>
</evidence>
<dbReference type="Proteomes" id="UP000190961">
    <property type="component" value="Unassembled WGS sequence"/>
</dbReference>
<reference evidence="1 2" key="1">
    <citation type="submission" date="2017-02" db="EMBL/GenBank/DDBJ databases">
        <authorList>
            <person name="Peterson S.W."/>
        </authorList>
    </citation>
    <scope>NUCLEOTIDE SEQUENCE [LARGE SCALE GENOMIC DNA]</scope>
    <source>
        <strain evidence="1 2">DSM 25262</strain>
    </source>
</reference>
<dbReference type="EMBL" id="FUZU01000005">
    <property type="protein sequence ID" value="SKC89615.1"/>
    <property type="molecule type" value="Genomic_DNA"/>
</dbReference>
<dbReference type="STRING" id="688867.SAMN05660236_5899"/>
<proteinExistence type="predicted"/>
<keyword evidence="2" id="KW-1185">Reference proteome</keyword>
<name>A0A1T5MN33_9BACT</name>
<evidence type="ECO:0000313" key="1">
    <source>
        <dbReference type="EMBL" id="SKC89615.1"/>
    </source>
</evidence>
<protein>
    <submittedName>
        <fullName evidence="1">Uncharacterized protein</fullName>
    </submittedName>
</protein>
<accession>A0A1T5MN33</accession>
<organism evidence="1 2">
    <name type="scientific">Ohtaekwangia koreensis</name>
    <dbReference type="NCBI Taxonomy" id="688867"/>
    <lineage>
        <taxon>Bacteria</taxon>
        <taxon>Pseudomonadati</taxon>
        <taxon>Bacteroidota</taxon>
        <taxon>Cytophagia</taxon>
        <taxon>Cytophagales</taxon>
        <taxon>Fulvivirgaceae</taxon>
        <taxon>Ohtaekwangia</taxon>
    </lineage>
</organism>
<gene>
    <name evidence="1" type="ORF">SAMN05660236_5899</name>
</gene>
<dbReference type="RefSeq" id="WP_079690385.1">
    <property type="nucleotide sequence ID" value="NZ_FUZU01000005.1"/>
</dbReference>
<sequence>MNSFRYIFFSLLIFLFLGLKNRPGHEKIFYDTAIIYLKSKYPKGYLQTLRTDCEKLTNRVNVKNFKGFQISNTTIGNSSGLVLCDVIKRIYKSDSCGELLAGNSFFVKRIRDSVNVQIDRQLEFDKTNDAHSYVKSIASTKEIGLVIFFSSVFENTLSAEEKEFCTSYNLDKNWQGSSDIYHFIFYPSGEIKEVFQGKKFYN</sequence>